<dbReference type="Proteomes" id="UP000319160">
    <property type="component" value="Unassembled WGS sequence"/>
</dbReference>
<dbReference type="EMBL" id="VFLP01000019">
    <property type="protein sequence ID" value="TRX94867.1"/>
    <property type="molecule type" value="Genomic_DNA"/>
</dbReference>
<evidence type="ECO:0000313" key="2">
    <source>
        <dbReference type="EMBL" id="TRX94867.1"/>
    </source>
</evidence>
<comment type="caution">
    <text evidence="2">The sequence shown here is derived from an EMBL/GenBank/DDBJ whole genome shotgun (WGS) entry which is preliminary data.</text>
</comment>
<accession>A0A553I3T4</accession>
<gene>
    <name evidence="2" type="ORF">FHL15_004328</name>
</gene>
<reference evidence="3" key="1">
    <citation type="submission" date="2019-06" db="EMBL/GenBank/DDBJ databases">
        <title>Draft genome sequence of the griseofulvin-producing fungus Xylaria cubensis strain G536.</title>
        <authorList>
            <person name="Mead M.E."/>
            <person name="Raja H.A."/>
            <person name="Steenwyk J.L."/>
            <person name="Knowles S.L."/>
            <person name="Oberlies N.H."/>
            <person name="Rokas A."/>
        </authorList>
    </citation>
    <scope>NUCLEOTIDE SEQUENCE [LARGE SCALE GENOMIC DNA]</scope>
    <source>
        <strain evidence="3">G536</strain>
    </source>
</reference>
<name>A0A553I3T4_9PEZI</name>
<evidence type="ECO:0000256" key="1">
    <source>
        <dbReference type="SAM" id="MobiDB-lite"/>
    </source>
</evidence>
<evidence type="ECO:0000313" key="3">
    <source>
        <dbReference type="Proteomes" id="UP000319160"/>
    </source>
</evidence>
<proteinExistence type="predicted"/>
<sequence length="142" mass="15531">MGQVLFKPQITSHSRQIPLFALEQASDLTKARPQPPGEDKQRQAPAGHLCTAKSLLLPRTIIRLRSQQPVDWPAATTAWTLTPDIDLKSPIIASLHPRDQHHHHYHHTSSASASFTTPPLSLSPLPLSSPIPTSVSDLAPLN</sequence>
<keyword evidence="3" id="KW-1185">Reference proteome</keyword>
<organism evidence="2 3">
    <name type="scientific">Xylaria flabelliformis</name>
    <dbReference type="NCBI Taxonomy" id="2512241"/>
    <lineage>
        <taxon>Eukaryota</taxon>
        <taxon>Fungi</taxon>
        <taxon>Dikarya</taxon>
        <taxon>Ascomycota</taxon>
        <taxon>Pezizomycotina</taxon>
        <taxon>Sordariomycetes</taxon>
        <taxon>Xylariomycetidae</taxon>
        <taxon>Xylariales</taxon>
        <taxon>Xylariaceae</taxon>
        <taxon>Xylaria</taxon>
    </lineage>
</organism>
<feature type="compositionally biased region" description="Low complexity" evidence="1">
    <location>
        <begin position="108"/>
        <end position="119"/>
    </location>
</feature>
<protein>
    <submittedName>
        <fullName evidence="2">Uncharacterized protein</fullName>
    </submittedName>
</protein>
<feature type="region of interest" description="Disordered" evidence="1">
    <location>
        <begin position="98"/>
        <end position="119"/>
    </location>
</feature>
<dbReference type="AlphaFoldDB" id="A0A553I3T4"/>